<dbReference type="Pfam" id="PF12833">
    <property type="entry name" value="HTH_18"/>
    <property type="match status" value="1"/>
</dbReference>
<dbReference type="InterPro" id="IPR018060">
    <property type="entry name" value="HTH_AraC"/>
</dbReference>
<dbReference type="Gene3D" id="2.60.120.280">
    <property type="entry name" value="Regulatory protein AraC"/>
    <property type="match status" value="1"/>
</dbReference>
<dbReference type="PANTHER" id="PTHR43280">
    <property type="entry name" value="ARAC-FAMILY TRANSCRIPTIONAL REGULATOR"/>
    <property type="match status" value="1"/>
</dbReference>
<dbReference type="SUPFAM" id="SSF51215">
    <property type="entry name" value="Regulatory protein AraC"/>
    <property type="match status" value="1"/>
</dbReference>
<dbReference type="InterPro" id="IPR018062">
    <property type="entry name" value="HTH_AraC-typ_CS"/>
</dbReference>
<dbReference type="OrthoDB" id="6057514at2"/>
<comment type="caution">
    <text evidence="5">The sequence shown here is derived from an EMBL/GenBank/DDBJ whole genome shotgun (WGS) entry which is preliminary data.</text>
</comment>
<dbReference type="Proteomes" id="UP000078454">
    <property type="component" value="Unassembled WGS sequence"/>
</dbReference>
<dbReference type="AlphaFoldDB" id="A0A198AA46"/>
<dbReference type="InterPro" id="IPR009057">
    <property type="entry name" value="Homeodomain-like_sf"/>
</dbReference>
<evidence type="ECO:0000256" key="1">
    <source>
        <dbReference type="ARBA" id="ARBA00023015"/>
    </source>
</evidence>
<evidence type="ECO:0000313" key="6">
    <source>
        <dbReference type="Proteomes" id="UP000078454"/>
    </source>
</evidence>
<reference evidence="5 6" key="1">
    <citation type="submission" date="2016-05" db="EMBL/GenBank/DDBJ databases">
        <title>Paenibacillus sp. 1ZS3-15 nov., isolated from the rhizosphere soil.</title>
        <authorList>
            <person name="Zhang X.X."/>
            <person name="Zhang J."/>
        </authorList>
    </citation>
    <scope>NUCLEOTIDE SEQUENCE [LARGE SCALE GENOMIC DNA]</scope>
    <source>
        <strain evidence="5 6">1ZS3-15</strain>
    </source>
</reference>
<feature type="domain" description="HTH araC/xylS-type" evidence="4">
    <location>
        <begin position="169"/>
        <end position="267"/>
    </location>
</feature>
<evidence type="ECO:0000313" key="5">
    <source>
        <dbReference type="EMBL" id="OAS17828.1"/>
    </source>
</evidence>
<keyword evidence="3" id="KW-0804">Transcription</keyword>
<protein>
    <recommendedName>
        <fullName evidence="4">HTH araC/xylS-type domain-containing protein</fullName>
    </recommendedName>
</protein>
<gene>
    <name evidence="5" type="ORF">A8708_27790</name>
</gene>
<dbReference type="PROSITE" id="PS00041">
    <property type="entry name" value="HTH_ARAC_FAMILY_1"/>
    <property type="match status" value="1"/>
</dbReference>
<dbReference type="PANTHER" id="PTHR43280:SF2">
    <property type="entry name" value="HTH-TYPE TRANSCRIPTIONAL REGULATOR EXSA"/>
    <property type="match status" value="1"/>
</dbReference>
<keyword evidence="2" id="KW-0238">DNA-binding</keyword>
<proteinExistence type="predicted"/>
<keyword evidence="6" id="KW-1185">Reference proteome</keyword>
<sequence length="267" mass="30837">MSYMDIPYGLPTKHKISSCEFISIWEVHANDTYHVTKREGFHVPGIFITYEGNGILSQASETNVLQSGTYFIVQEGVPSTYHCQNNDWKFYFINFSSLDMSRFLELPINEVVSSGKIGLAMQKCEHLIDLLIEQQLGYEFTASILLQEILLLFAKERHAATTQQHQELNKIIIYMHKSIDKTIRVDELIAMSGLARTTFFTRFRSRTGLSPSDYMLKLKLESAKVSLETTNLSVKEISTNLQFYDEFHFSKLFKRHYDISPSAFRTK</sequence>
<dbReference type="PROSITE" id="PS01124">
    <property type="entry name" value="HTH_ARAC_FAMILY_2"/>
    <property type="match status" value="1"/>
</dbReference>
<evidence type="ECO:0000256" key="2">
    <source>
        <dbReference type="ARBA" id="ARBA00023125"/>
    </source>
</evidence>
<evidence type="ECO:0000256" key="3">
    <source>
        <dbReference type="ARBA" id="ARBA00023163"/>
    </source>
</evidence>
<dbReference type="GO" id="GO:0043565">
    <property type="term" value="F:sequence-specific DNA binding"/>
    <property type="evidence" value="ECO:0007669"/>
    <property type="project" value="InterPro"/>
</dbReference>
<dbReference type="SMART" id="SM00342">
    <property type="entry name" value="HTH_ARAC"/>
    <property type="match status" value="1"/>
</dbReference>
<organism evidence="5 6">
    <name type="scientific">Paenibacillus oryzisoli</name>
    <dbReference type="NCBI Taxonomy" id="1850517"/>
    <lineage>
        <taxon>Bacteria</taxon>
        <taxon>Bacillati</taxon>
        <taxon>Bacillota</taxon>
        <taxon>Bacilli</taxon>
        <taxon>Bacillales</taxon>
        <taxon>Paenibacillaceae</taxon>
        <taxon>Paenibacillus</taxon>
    </lineage>
</organism>
<dbReference type="STRING" id="1850517.A8708_27790"/>
<dbReference type="SUPFAM" id="SSF46689">
    <property type="entry name" value="Homeodomain-like"/>
    <property type="match status" value="2"/>
</dbReference>
<dbReference type="InterPro" id="IPR037923">
    <property type="entry name" value="HTH-like"/>
</dbReference>
<dbReference type="Gene3D" id="1.10.10.60">
    <property type="entry name" value="Homeodomain-like"/>
    <property type="match status" value="1"/>
</dbReference>
<evidence type="ECO:0000259" key="4">
    <source>
        <dbReference type="PROSITE" id="PS01124"/>
    </source>
</evidence>
<dbReference type="EMBL" id="LYPB01000069">
    <property type="protein sequence ID" value="OAS17828.1"/>
    <property type="molecule type" value="Genomic_DNA"/>
</dbReference>
<name>A0A198AA46_9BACL</name>
<accession>A0A198AA46</accession>
<dbReference type="GO" id="GO:0003700">
    <property type="term" value="F:DNA-binding transcription factor activity"/>
    <property type="evidence" value="ECO:0007669"/>
    <property type="project" value="InterPro"/>
</dbReference>
<keyword evidence="1" id="KW-0805">Transcription regulation</keyword>